<gene>
    <name evidence="8" type="ORF">SMC1_09055</name>
</gene>
<keyword evidence="2" id="KW-0813">Transport</keyword>
<dbReference type="PANTHER" id="PTHR23505">
    <property type="entry name" value="SPINSTER"/>
    <property type="match status" value="1"/>
</dbReference>
<dbReference type="GO" id="GO:0016020">
    <property type="term" value="C:membrane"/>
    <property type="evidence" value="ECO:0007669"/>
    <property type="project" value="UniProtKB-SubCell"/>
</dbReference>
<feature type="transmembrane region" description="Helical" evidence="6">
    <location>
        <begin position="292"/>
        <end position="314"/>
    </location>
</feature>
<dbReference type="InterPro" id="IPR036259">
    <property type="entry name" value="MFS_trans_sf"/>
</dbReference>
<keyword evidence="5 6" id="KW-0472">Membrane</keyword>
<dbReference type="PROSITE" id="PS50850">
    <property type="entry name" value="MFS"/>
    <property type="match status" value="1"/>
</dbReference>
<dbReference type="AlphaFoldDB" id="A0A398DVM5"/>
<feature type="transmembrane region" description="Helical" evidence="6">
    <location>
        <begin position="223"/>
        <end position="244"/>
    </location>
</feature>
<keyword evidence="4 6" id="KW-1133">Transmembrane helix</keyword>
<dbReference type="InterPro" id="IPR011701">
    <property type="entry name" value="MFS"/>
</dbReference>
<reference evidence="8 9" key="1">
    <citation type="submission" date="2018-09" db="EMBL/GenBank/DDBJ databases">
        <title>Discovery and Ecogenomic Context for Candidatus Cryosericales, a Global Caldiserica Order Active in Thawing Permafrost.</title>
        <authorList>
            <person name="Martinez M.A."/>
            <person name="Woodcroft B.J."/>
            <person name="Ignacio Espinoza J.C."/>
            <person name="Zayed A."/>
            <person name="Singleton C.M."/>
            <person name="Boyd J."/>
            <person name="Li Y.-F."/>
            <person name="Purvine S."/>
            <person name="Maughan H."/>
            <person name="Hodgkins S.B."/>
            <person name="Anderson D."/>
            <person name="Sederholm M."/>
            <person name="Temperton B."/>
            <person name="Saleska S.R."/>
            <person name="Tyson G.W."/>
            <person name="Rich V.I."/>
        </authorList>
    </citation>
    <scope>NUCLEOTIDE SEQUENCE [LARGE SCALE GENOMIC DNA]</scope>
    <source>
        <strain evidence="8 9">SMC1</strain>
    </source>
</reference>
<evidence type="ECO:0000256" key="2">
    <source>
        <dbReference type="ARBA" id="ARBA00022448"/>
    </source>
</evidence>
<evidence type="ECO:0000313" key="9">
    <source>
        <dbReference type="Proteomes" id="UP000266113"/>
    </source>
</evidence>
<feature type="transmembrane region" description="Helical" evidence="6">
    <location>
        <begin position="166"/>
        <end position="185"/>
    </location>
</feature>
<dbReference type="Proteomes" id="UP000266113">
    <property type="component" value="Unassembled WGS sequence"/>
</dbReference>
<sequence length="430" mass="46729">MMRKSRGNRWFVFGTFFGFMLLHQADMLLIGPLTTPIMETFHINEAQMGAVVTGALIVGGILYPVWGYLYDRYSRPKLLALASFIWGSTTWLSALAPTFPIFVATRASTGIDDASDPGIYSLLADYFAPAVRGRVYGLLQLSAPFGYIVGMVLATAFKDVIGWRGVFYVTGSLGLVLSAIIFLGVRDAARGSSEPELQNIAVLQEHHFEWRTAGRLLRKKSLVLLYLQGFFGAFPWNVITYWFFRYLEKGRGYSGGEVLSTMIVAILVLAVGYPLAGALGDRLFRRTTRGRLIVSIVGVIAGTVLFFITMNVPVTAKTTFLVMLAASALFTPFASPNVVSTICDVTLPEVRSASVAIQSFVESVGAALSPLVAGLIAVRLDLGTAIVVICTSTWAVCALLFVGAIILVPRDIEAVRAELRLRAQTEQAPS</sequence>
<dbReference type="SUPFAM" id="SSF103473">
    <property type="entry name" value="MFS general substrate transporter"/>
    <property type="match status" value="1"/>
</dbReference>
<comment type="subcellular location">
    <subcellularLocation>
        <location evidence="1">Membrane</location>
        <topology evidence="1">Multi-pass membrane protein</topology>
    </subcellularLocation>
</comment>
<proteinExistence type="predicted"/>
<protein>
    <submittedName>
        <fullName evidence="8">MFS transporter</fullName>
    </submittedName>
</protein>
<evidence type="ECO:0000256" key="1">
    <source>
        <dbReference type="ARBA" id="ARBA00004141"/>
    </source>
</evidence>
<accession>A0A398DVM5</accession>
<feature type="transmembrane region" description="Helical" evidence="6">
    <location>
        <begin position="320"/>
        <end position="343"/>
    </location>
</feature>
<feature type="domain" description="Major facilitator superfamily (MFS) profile" evidence="7">
    <location>
        <begin position="12"/>
        <end position="415"/>
    </location>
</feature>
<evidence type="ECO:0000256" key="6">
    <source>
        <dbReference type="SAM" id="Phobius"/>
    </source>
</evidence>
<name>A0A398DVM5_9BACT</name>
<feature type="transmembrane region" description="Helical" evidence="6">
    <location>
        <begin position="355"/>
        <end position="378"/>
    </location>
</feature>
<organism evidence="8 9">
    <name type="scientific">Candidatus Cryosericum septentrionale</name>
    <dbReference type="NCBI Taxonomy" id="2290913"/>
    <lineage>
        <taxon>Bacteria</taxon>
        <taxon>Pseudomonadati</taxon>
        <taxon>Caldisericota/Cryosericota group</taxon>
        <taxon>Candidatus Cryosericota</taxon>
        <taxon>Candidatus Cryosericia</taxon>
        <taxon>Candidatus Cryosericales</taxon>
        <taxon>Candidatus Cryosericaceae</taxon>
        <taxon>Candidatus Cryosericum</taxon>
    </lineage>
</organism>
<feature type="transmembrane region" description="Helical" evidence="6">
    <location>
        <begin position="384"/>
        <end position="408"/>
    </location>
</feature>
<evidence type="ECO:0000256" key="5">
    <source>
        <dbReference type="ARBA" id="ARBA00023136"/>
    </source>
</evidence>
<dbReference type="PANTHER" id="PTHR23505:SF79">
    <property type="entry name" value="PROTEIN SPINSTER"/>
    <property type="match status" value="1"/>
</dbReference>
<dbReference type="OrthoDB" id="65739at2"/>
<feature type="transmembrane region" description="Helical" evidence="6">
    <location>
        <begin position="135"/>
        <end position="154"/>
    </location>
</feature>
<dbReference type="EMBL" id="QXIY01000041">
    <property type="protein sequence ID" value="RIE15947.1"/>
    <property type="molecule type" value="Genomic_DNA"/>
</dbReference>
<comment type="caution">
    <text evidence="8">The sequence shown here is derived from an EMBL/GenBank/DDBJ whole genome shotgun (WGS) entry which is preliminary data.</text>
</comment>
<dbReference type="InterPro" id="IPR020846">
    <property type="entry name" value="MFS_dom"/>
</dbReference>
<evidence type="ECO:0000256" key="4">
    <source>
        <dbReference type="ARBA" id="ARBA00022989"/>
    </source>
</evidence>
<dbReference type="InterPro" id="IPR044770">
    <property type="entry name" value="MFS_spinster-like"/>
</dbReference>
<feature type="transmembrane region" description="Helical" evidence="6">
    <location>
        <begin position="51"/>
        <end position="70"/>
    </location>
</feature>
<feature type="transmembrane region" description="Helical" evidence="6">
    <location>
        <begin position="259"/>
        <end position="280"/>
    </location>
</feature>
<evidence type="ECO:0000313" key="8">
    <source>
        <dbReference type="EMBL" id="RIE15947.1"/>
    </source>
</evidence>
<keyword evidence="3 6" id="KW-0812">Transmembrane</keyword>
<dbReference type="RefSeq" id="WP_119086451.1">
    <property type="nucleotide sequence ID" value="NZ_QXIY01000041.1"/>
</dbReference>
<dbReference type="GO" id="GO:0022857">
    <property type="term" value="F:transmembrane transporter activity"/>
    <property type="evidence" value="ECO:0007669"/>
    <property type="project" value="InterPro"/>
</dbReference>
<dbReference type="Gene3D" id="1.20.1250.20">
    <property type="entry name" value="MFS general substrate transporter like domains"/>
    <property type="match status" value="1"/>
</dbReference>
<keyword evidence="9" id="KW-1185">Reference proteome</keyword>
<evidence type="ECO:0000256" key="3">
    <source>
        <dbReference type="ARBA" id="ARBA00022692"/>
    </source>
</evidence>
<dbReference type="Pfam" id="PF07690">
    <property type="entry name" value="MFS_1"/>
    <property type="match status" value="1"/>
</dbReference>
<evidence type="ECO:0000259" key="7">
    <source>
        <dbReference type="PROSITE" id="PS50850"/>
    </source>
</evidence>